<keyword evidence="5" id="KW-1185">Reference proteome</keyword>
<evidence type="ECO:0000256" key="2">
    <source>
        <dbReference type="ARBA" id="ARBA00022734"/>
    </source>
</evidence>
<sequence>MSSNPIKFKNSRSSKMSSFSTAFDFAIVPEYAKLGGHGLAFTIAAEKELNGSLPSQYLGLLNANDNGNFSDQVKEELYLKSGKTIQAWIDYDSGRNELNVTLSLSFGKLKFSVLSYHVDLSPIFRDYMYVGFSSSTGVNIPLNSRYSKQ</sequence>
<evidence type="ECO:0000313" key="4">
    <source>
        <dbReference type="EMBL" id="KAK1399897.1"/>
    </source>
</evidence>
<evidence type="ECO:0000256" key="1">
    <source>
        <dbReference type="ARBA" id="ARBA00007606"/>
    </source>
</evidence>
<comment type="caution">
    <text evidence="4">The sequence shown here is derived from an EMBL/GenBank/DDBJ whole genome shotgun (WGS) entry which is preliminary data.</text>
</comment>
<dbReference type="PANTHER" id="PTHR32401">
    <property type="entry name" value="CONCANAVALIN A-LIKE LECTIN FAMILY PROTEIN"/>
    <property type="match status" value="1"/>
</dbReference>
<evidence type="ECO:0000313" key="5">
    <source>
        <dbReference type="Proteomes" id="UP001237642"/>
    </source>
</evidence>
<dbReference type="AlphaFoldDB" id="A0AAD8JCI2"/>
<dbReference type="InterPro" id="IPR001220">
    <property type="entry name" value="Legume_lectin_dom"/>
</dbReference>
<organism evidence="4 5">
    <name type="scientific">Heracleum sosnowskyi</name>
    <dbReference type="NCBI Taxonomy" id="360622"/>
    <lineage>
        <taxon>Eukaryota</taxon>
        <taxon>Viridiplantae</taxon>
        <taxon>Streptophyta</taxon>
        <taxon>Embryophyta</taxon>
        <taxon>Tracheophyta</taxon>
        <taxon>Spermatophyta</taxon>
        <taxon>Magnoliopsida</taxon>
        <taxon>eudicotyledons</taxon>
        <taxon>Gunneridae</taxon>
        <taxon>Pentapetalae</taxon>
        <taxon>asterids</taxon>
        <taxon>campanulids</taxon>
        <taxon>Apiales</taxon>
        <taxon>Apiaceae</taxon>
        <taxon>Apioideae</taxon>
        <taxon>apioid superclade</taxon>
        <taxon>Tordylieae</taxon>
        <taxon>Tordyliinae</taxon>
        <taxon>Heracleum</taxon>
    </lineage>
</organism>
<protein>
    <recommendedName>
        <fullName evidence="3">Legume lectin domain-containing protein</fullName>
    </recommendedName>
</protein>
<name>A0AAD8JCI2_9APIA</name>
<comment type="similarity">
    <text evidence="1">Belongs to the leguminous lectin family.</text>
</comment>
<feature type="domain" description="Legume lectin" evidence="3">
    <location>
        <begin position="3"/>
        <end position="72"/>
    </location>
</feature>
<dbReference type="InterPro" id="IPR050258">
    <property type="entry name" value="Leguminous_Lectin"/>
</dbReference>
<dbReference type="EMBL" id="JAUIZM010000002">
    <property type="protein sequence ID" value="KAK1399897.1"/>
    <property type="molecule type" value="Genomic_DNA"/>
</dbReference>
<feature type="domain" description="Legume lectin" evidence="3">
    <location>
        <begin position="75"/>
        <end position="138"/>
    </location>
</feature>
<proteinExistence type="inferred from homology"/>
<dbReference type="InterPro" id="IPR013320">
    <property type="entry name" value="ConA-like_dom_sf"/>
</dbReference>
<reference evidence="4" key="1">
    <citation type="submission" date="2023-02" db="EMBL/GenBank/DDBJ databases">
        <title>Genome of toxic invasive species Heracleum sosnowskyi carries increased number of genes despite the absence of recent whole-genome duplications.</title>
        <authorList>
            <person name="Schelkunov M."/>
            <person name="Shtratnikova V."/>
            <person name="Makarenko M."/>
            <person name="Klepikova A."/>
            <person name="Omelchenko D."/>
            <person name="Novikova G."/>
            <person name="Obukhova E."/>
            <person name="Bogdanov V."/>
            <person name="Penin A."/>
            <person name="Logacheva M."/>
        </authorList>
    </citation>
    <scope>NUCLEOTIDE SEQUENCE</scope>
    <source>
        <strain evidence="4">Hsosn_3</strain>
        <tissue evidence="4">Leaf</tissue>
    </source>
</reference>
<gene>
    <name evidence="4" type="ORF">POM88_009760</name>
</gene>
<dbReference type="GO" id="GO:0030246">
    <property type="term" value="F:carbohydrate binding"/>
    <property type="evidence" value="ECO:0007669"/>
    <property type="project" value="UniProtKB-KW"/>
</dbReference>
<keyword evidence="2" id="KW-0430">Lectin</keyword>
<dbReference type="PANTHER" id="PTHR32401:SF50">
    <property type="entry name" value="OS07G0133000 PROTEIN"/>
    <property type="match status" value="1"/>
</dbReference>
<dbReference type="Gene3D" id="2.60.120.200">
    <property type="match status" value="2"/>
</dbReference>
<dbReference type="Proteomes" id="UP001237642">
    <property type="component" value="Unassembled WGS sequence"/>
</dbReference>
<reference evidence="4" key="2">
    <citation type="submission" date="2023-05" db="EMBL/GenBank/DDBJ databases">
        <authorList>
            <person name="Schelkunov M.I."/>
        </authorList>
    </citation>
    <scope>NUCLEOTIDE SEQUENCE</scope>
    <source>
        <strain evidence="4">Hsosn_3</strain>
        <tissue evidence="4">Leaf</tissue>
    </source>
</reference>
<accession>A0AAD8JCI2</accession>
<dbReference type="Pfam" id="PF00139">
    <property type="entry name" value="Lectin_legB"/>
    <property type="match status" value="2"/>
</dbReference>
<dbReference type="SUPFAM" id="SSF49899">
    <property type="entry name" value="Concanavalin A-like lectins/glucanases"/>
    <property type="match status" value="1"/>
</dbReference>
<evidence type="ECO:0000259" key="3">
    <source>
        <dbReference type="Pfam" id="PF00139"/>
    </source>
</evidence>